<dbReference type="SUPFAM" id="SSF47384">
    <property type="entry name" value="Homodimeric domain of signal transducing histidine kinase"/>
    <property type="match status" value="1"/>
</dbReference>
<evidence type="ECO:0000256" key="13">
    <source>
        <dbReference type="ARBA" id="ARBA00023136"/>
    </source>
</evidence>
<keyword evidence="11 15" id="KW-1133">Transmembrane helix</keyword>
<dbReference type="Pfam" id="PF02518">
    <property type="entry name" value="HATPase_c"/>
    <property type="match status" value="1"/>
</dbReference>
<protein>
    <recommendedName>
        <fullName evidence="3">histidine kinase</fullName>
        <ecNumber evidence="3">2.7.13.3</ecNumber>
    </recommendedName>
</protein>
<dbReference type="SUPFAM" id="SSF55874">
    <property type="entry name" value="ATPase domain of HSP90 chaperone/DNA topoisomerase II/histidine kinase"/>
    <property type="match status" value="1"/>
</dbReference>
<dbReference type="Gene3D" id="6.10.340.10">
    <property type="match status" value="1"/>
</dbReference>
<evidence type="ECO:0000256" key="11">
    <source>
        <dbReference type="ARBA" id="ARBA00022989"/>
    </source>
</evidence>
<keyword evidence="4" id="KW-1003">Cell membrane</keyword>
<dbReference type="GO" id="GO:0000155">
    <property type="term" value="F:phosphorelay sensor kinase activity"/>
    <property type="evidence" value="ECO:0007669"/>
    <property type="project" value="InterPro"/>
</dbReference>
<feature type="domain" description="Histidine kinase" evidence="16">
    <location>
        <begin position="202"/>
        <end position="417"/>
    </location>
</feature>
<proteinExistence type="predicted"/>
<evidence type="ECO:0000256" key="9">
    <source>
        <dbReference type="ARBA" id="ARBA00022777"/>
    </source>
</evidence>
<evidence type="ECO:0000256" key="14">
    <source>
        <dbReference type="SAM" id="Coils"/>
    </source>
</evidence>
<gene>
    <name evidence="18" type="ORF">H9754_12100</name>
</gene>
<feature type="domain" description="HAMP" evidence="17">
    <location>
        <begin position="121"/>
        <end position="173"/>
    </location>
</feature>
<dbReference type="Proteomes" id="UP000823904">
    <property type="component" value="Unassembled WGS sequence"/>
</dbReference>
<dbReference type="InterPro" id="IPR003661">
    <property type="entry name" value="HisK_dim/P_dom"/>
</dbReference>
<dbReference type="Gene3D" id="1.10.287.130">
    <property type="match status" value="1"/>
</dbReference>
<dbReference type="SMART" id="SM00387">
    <property type="entry name" value="HATPase_c"/>
    <property type="match status" value="1"/>
</dbReference>
<accession>A0A9D2TAP3</accession>
<evidence type="ECO:0000256" key="7">
    <source>
        <dbReference type="ARBA" id="ARBA00022692"/>
    </source>
</evidence>
<dbReference type="InterPro" id="IPR036097">
    <property type="entry name" value="HisK_dim/P_sf"/>
</dbReference>
<evidence type="ECO:0000256" key="2">
    <source>
        <dbReference type="ARBA" id="ARBA00004651"/>
    </source>
</evidence>
<evidence type="ECO:0000256" key="1">
    <source>
        <dbReference type="ARBA" id="ARBA00000085"/>
    </source>
</evidence>
<dbReference type="Pfam" id="PF00512">
    <property type="entry name" value="HisKA"/>
    <property type="match status" value="1"/>
</dbReference>
<dbReference type="SMART" id="SM00304">
    <property type="entry name" value="HAMP"/>
    <property type="match status" value="1"/>
</dbReference>
<evidence type="ECO:0000256" key="10">
    <source>
        <dbReference type="ARBA" id="ARBA00022840"/>
    </source>
</evidence>
<evidence type="ECO:0000256" key="8">
    <source>
        <dbReference type="ARBA" id="ARBA00022741"/>
    </source>
</evidence>
<reference evidence="18" key="2">
    <citation type="submission" date="2021-04" db="EMBL/GenBank/DDBJ databases">
        <authorList>
            <person name="Gilroy R."/>
        </authorList>
    </citation>
    <scope>NUCLEOTIDE SEQUENCE</scope>
    <source>
        <strain evidence="18">ChiSjej3B21-8574</strain>
    </source>
</reference>
<evidence type="ECO:0000256" key="5">
    <source>
        <dbReference type="ARBA" id="ARBA00022553"/>
    </source>
</evidence>
<dbReference type="AlphaFoldDB" id="A0A9D2TAP3"/>
<dbReference type="InterPro" id="IPR003594">
    <property type="entry name" value="HATPase_dom"/>
</dbReference>
<evidence type="ECO:0000259" key="17">
    <source>
        <dbReference type="PROSITE" id="PS50885"/>
    </source>
</evidence>
<evidence type="ECO:0000256" key="12">
    <source>
        <dbReference type="ARBA" id="ARBA00023012"/>
    </source>
</evidence>
<evidence type="ECO:0000313" key="18">
    <source>
        <dbReference type="EMBL" id="HJC51285.1"/>
    </source>
</evidence>
<sequence>MDQVARDYNYRIMISDPINQMVYSSEGEQGVMYKDLKNILQNIDKIQSQLNEQGFAVTTNTSQNQGTSINLTGYLDGQYTVIINTPMESIQTSATLSGRFTAYVGILLIIGGGIAMYIFSKQFTKPIEEMAGAANRMSNLDFDVKIENMGEDELGRLGQSLNELSGKLEMTISELKTANNELRQDIEQKVQIDEMRTEFLSHVSHELKTPIALIQGYAEGLKDNISEDEESRNFYCDVITDEAKKMNRMVQKLLTLNQIEFGNNKVEMERFDITELISNMLASNQILLEKGGTHVEFDEKPVHVWADEFMIEEVVSNYLSNARNHVSENGTIRISYSRHGDNLRVTVYNTGKHIPEEDLDKLWVKFYKVDKARTREYGGSGVGLSIVEATMKAHGKDYGVFNVKGGVEFYFEVELDKK</sequence>
<dbReference type="InterPro" id="IPR036890">
    <property type="entry name" value="HATPase_C_sf"/>
</dbReference>
<dbReference type="InterPro" id="IPR050398">
    <property type="entry name" value="HssS/ArlS-like"/>
</dbReference>
<dbReference type="FunFam" id="1.10.287.130:FF:000001">
    <property type="entry name" value="Two-component sensor histidine kinase"/>
    <property type="match status" value="1"/>
</dbReference>
<keyword evidence="14" id="KW-0175">Coiled coil</keyword>
<comment type="catalytic activity">
    <reaction evidence="1">
        <text>ATP + protein L-histidine = ADP + protein N-phospho-L-histidine.</text>
        <dbReference type="EC" id="2.7.13.3"/>
    </reaction>
</comment>
<dbReference type="PANTHER" id="PTHR45528">
    <property type="entry name" value="SENSOR HISTIDINE KINASE CPXA"/>
    <property type="match status" value="1"/>
</dbReference>
<dbReference type="PROSITE" id="PS50109">
    <property type="entry name" value="HIS_KIN"/>
    <property type="match status" value="1"/>
</dbReference>
<dbReference type="PANTHER" id="PTHR45528:SF1">
    <property type="entry name" value="SENSOR HISTIDINE KINASE CPXA"/>
    <property type="match status" value="1"/>
</dbReference>
<comment type="subcellular location">
    <subcellularLocation>
        <location evidence="2">Cell membrane</location>
        <topology evidence="2">Multi-pass membrane protein</topology>
    </subcellularLocation>
</comment>
<name>A0A9D2TAP3_9FIRM</name>
<organism evidence="18 19">
    <name type="scientific">Candidatus Anaerostipes avistercoris</name>
    <dbReference type="NCBI Taxonomy" id="2838462"/>
    <lineage>
        <taxon>Bacteria</taxon>
        <taxon>Bacillati</taxon>
        <taxon>Bacillota</taxon>
        <taxon>Clostridia</taxon>
        <taxon>Lachnospirales</taxon>
        <taxon>Lachnospiraceae</taxon>
        <taxon>Anaerostipes</taxon>
    </lineage>
</organism>
<dbReference type="Gene3D" id="3.30.565.10">
    <property type="entry name" value="Histidine kinase-like ATPase, C-terminal domain"/>
    <property type="match status" value="1"/>
</dbReference>
<keyword evidence="12" id="KW-0902">Two-component regulatory system</keyword>
<reference evidence="18" key="1">
    <citation type="journal article" date="2021" name="PeerJ">
        <title>Extensive microbial diversity within the chicken gut microbiome revealed by metagenomics and culture.</title>
        <authorList>
            <person name="Gilroy R."/>
            <person name="Ravi A."/>
            <person name="Getino M."/>
            <person name="Pursley I."/>
            <person name="Horton D.L."/>
            <person name="Alikhan N.F."/>
            <person name="Baker D."/>
            <person name="Gharbi K."/>
            <person name="Hall N."/>
            <person name="Watson M."/>
            <person name="Adriaenssens E.M."/>
            <person name="Foster-Nyarko E."/>
            <person name="Jarju S."/>
            <person name="Secka A."/>
            <person name="Antonio M."/>
            <person name="Oren A."/>
            <person name="Chaudhuri R.R."/>
            <person name="La Ragione R."/>
            <person name="Hildebrand F."/>
            <person name="Pallen M.J."/>
        </authorList>
    </citation>
    <scope>NUCLEOTIDE SEQUENCE</scope>
    <source>
        <strain evidence="18">ChiSjej3B21-8574</strain>
    </source>
</reference>
<evidence type="ECO:0000256" key="3">
    <source>
        <dbReference type="ARBA" id="ARBA00012438"/>
    </source>
</evidence>
<dbReference type="GO" id="GO:0005524">
    <property type="term" value="F:ATP binding"/>
    <property type="evidence" value="ECO:0007669"/>
    <property type="project" value="UniProtKB-KW"/>
</dbReference>
<keyword evidence="8" id="KW-0547">Nucleotide-binding</keyword>
<dbReference type="GO" id="GO:0005886">
    <property type="term" value="C:plasma membrane"/>
    <property type="evidence" value="ECO:0007669"/>
    <property type="project" value="UniProtKB-SubCell"/>
</dbReference>
<evidence type="ECO:0000256" key="15">
    <source>
        <dbReference type="SAM" id="Phobius"/>
    </source>
</evidence>
<evidence type="ECO:0000256" key="6">
    <source>
        <dbReference type="ARBA" id="ARBA00022679"/>
    </source>
</evidence>
<feature type="coiled-coil region" evidence="14">
    <location>
        <begin position="161"/>
        <end position="192"/>
    </location>
</feature>
<dbReference type="SUPFAM" id="SSF158472">
    <property type="entry name" value="HAMP domain-like"/>
    <property type="match status" value="1"/>
</dbReference>
<dbReference type="PROSITE" id="PS50885">
    <property type="entry name" value="HAMP"/>
    <property type="match status" value="1"/>
</dbReference>
<evidence type="ECO:0000313" key="19">
    <source>
        <dbReference type="Proteomes" id="UP000823904"/>
    </source>
</evidence>
<dbReference type="Pfam" id="PF00672">
    <property type="entry name" value="HAMP"/>
    <property type="match status" value="1"/>
</dbReference>
<dbReference type="EMBL" id="DWWD01000046">
    <property type="protein sequence ID" value="HJC51285.1"/>
    <property type="molecule type" value="Genomic_DNA"/>
</dbReference>
<keyword evidence="13 15" id="KW-0472">Membrane</keyword>
<evidence type="ECO:0000256" key="4">
    <source>
        <dbReference type="ARBA" id="ARBA00022475"/>
    </source>
</evidence>
<dbReference type="CDD" id="cd00082">
    <property type="entry name" value="HisKA"/>
    <property type="match status" value="1"/>
</dbReference>
<dbReference type="SMART" id="SM00388">
    <property type="entry name" value="HisKA"/>
    <property type="match status" value="1"/>
</dbReference>
<keyword evidence="9 18" id="KW-0418">Kinase</keyword>
<keyword evidence="7 15" id="KW-0812">Transmembrane</keyword>
<dbReference type="InterPro" id="IPR005467">
    <property type="entry name" value="His_kinase_dom"/>
</dbReference>
<keyword evidence="10" id="KW-0067">ATP-binding</keyword>
<keyword evidence="6" id="KW-0808">Transferase</keyword>
<dbReference type="CDD" id="cd06225">
    <property type="entry name" value="HAMP"/>
    <property type="match status" value="1"/>
</dbReference>
<comment type="caution">
    <text evidence="18">The sequence shown here is derived from an EMBL/GenBank/DDBJ whole genome shotgun (WGS) entry which is preliminary data.</text>
</comment>
<evidence type="ECO:0000259" key="16">
    <source>
        <dbReference type="PROSITE" id="PS50109"/>
    </source>
</evidence>
<feature type="transmembrane region" description="Helical" evidence="15">
    <location>
        <begin position="100"/>
        <end position="119"/>
    </location>
</feature>
<dbReference type="InterPro" id="IPR003660">
    <property type="entry name" value="HAMP_dom"/>
</dbReference>
<keyword evidence="5" id="KW-0597">Phosphoprotein</keyword>
<dbReference type="EC" id="2.7.13.3" evidence="3"/>